<sequence length="206" mass="23141">MTTTGMPSRNARKVVEAVNLLISEGGTDSNTRLKVVKNLWAADRFSLRRFAQTITDPYYVAMKNGPVSSYALRVIKQDEMASEADLELWRNSFEPRGFDICPIAEIGTSALSLVDQRMLLKAASTFRGLERFDMADNVSHAYPEWSVHKSVFSAYPKTSVPIDNLRFFENPSIDPYFSEDPEILDAARETYAEKIEMAQTTGLALV</sequence>
<dbReference type="EMBL" id="JAACBX020000002">
    <property type="protein sequence ID" value="MBM0244336.1"/>
    <property type="molecule type" value="Genomic_DNA"/>
</dbReference>
<proteinExistence type="predicted"/>
<comment type="caution">
    <text evidence="2">The sequence shown here is derived from an EMBL/GenBank/DDBJ whole genome shotgun (WGS) entry which is preliminary data.</text>
</comment>
<reference evidence="2 3" key="1">
    <citation type="submission" date="2021-01" db="EMBL/GenBank/DDBJ databases">
        <title>Complete genome sequences of Corynebacterium macginleyi strains isolated from infectious keratitis.</title>
        <authorList>
            <person name="Sagerfors S."/>
            <person name="Poehlein A."/>
            <person name="Soderquist B."/>
            <person name="Bruggemann H."/>
        </authorList>
    </citation>
    <scope>NUCLEOTIDE SEQUENCE [LARGE SCALE GENOMIC DNA]</scope>
    <source>
        <strain evidence="2 3">12T220</strain>
    </source>
</reference>
<protein>
    <submittedName>
        <fullName evidence="2">DUF4065 domain-containing protein</fullName>
    </submittedName>
</protein>
<evidence type="ECO:0000313" key="2">
    <source>
        <dbReference type="EMBL" id="MBM0244336.1"/>
    </source>
</evidence>
<accession>A0ABS1Y7U7</accession>
<organism evidence="2 3">
    <name type="scientific">Corynebacterium macginleyi</name>
    <dbReference type="NCBI Taxonomy" id="38290"/>
    <lineage>
        <taxon>Bacteria</taxon>
        <taxon>Bacillati</taxon>
        <taxon>Actinomycetota</taxon>
        <taxon>Actinomycetes</taxon>
        <taxon>Mycobacteriales</taxon>
        <taxon>Corynebacteriaceae</taxon>
        <taxon>Corynebacterium</taxon>
    </lineage>
</organism>
<dbReference type="InterPro" id="IPR025272">
    <property type="entry name" value="SocA_Panacea"/>
</dbReference>
<dbReference type="Pfam" id="PF13274">
    <property type="entry name" value="SocA_Panacea"/>
    <property type="match status" value="1"/>
</dbReference>
<evidence type="ECO:0000259" key="1">
    <source>
        <dbReference type="Pfam" id="PF13274"/>
    </source>
</evidence>
<name>A0ABS1Y7U7_9CORY</name>
<keyword evidence="3" id="KW-1185">Reference proteome</keyword>
<gene>
    <name evidence="2" type="ORF">GWO63_008740</name>
</gene>
<evidence type="ECO:0000313" key="3">
    <source>
        <dbReference type="Proteomes" id="UP001518680"/>
    </source>
</evidence>
<feature type="domain" description="Antitoxin SocA-like Panacea" evidence="1">
    <location>
        <begin position="36"/>
        <end position="145"/>
    </location>
</feature>
<dbReference type="Proteomes" id="UP001518680">
    <property type="component" value="Unassembled WGS sequence"/>
</dbReference>
<dbReference type="RefSeq" id="WP_200446467.1">
    <property type="nucleotide sequence ID" value="NZ_JAACBX020000002.1"/>
</dbReference>